<dbReference type="KEGG" id="pmes:FX988_03639"/>
<dbReference type="EMBL" id="CP047656">
    <property type="protein sequence ID" value="QHJ13378.1"/>
    <property type="molecule type" value="Genomic_DNA"/>
</dbReference>
<proteinExistence type="predicted"/>
<dbReference type="AlphaFoldDB" id="A0A857JPR6"/>
<keyword evidence="2" id="KW-1185">Reference proteome</keyword>
<dbReference type="InterPro" id="IPR021307">
    <property type="entry name" value="DUF2884"/>
</dbReference>
<sequence length="259" mass="29205">MRFLWLIFLGLYVTSVKADYKCNVELNYGLVVTSDQIRIIDNSRTVYQINNDDQLIVQGQWVTLTAKQQAELKELADGVHHVVPKMILLASEGVELAIETVEHVYIGLVGEEHDSYKKLRSSLARVQSRVKEKFIHAGSNFYMGPGTLENVDDLVDRELEAQIEEAMNTSLGGILSAIGGLVSESTSTEEKIAKLAEKIDNIGNSIDQKFSPKSQTLQQKAHWFCNEFKRLDRVEDRLRSDIPQLAKYDVVTSEQGHTH</sequence>
<name>A0A857JPR6_9ALTE</name>
<protein>
    <recommendedName>
        <fullName evidence="3">DUF2884 family protein</fullName>
    </recommendedName>
</protein>
<accession>A0A857JPR6</accession>
<dbReference type="Proteomes" id="UP000464524">
    <property type="component" value="Chromosome"/>
</dbReference>
<gene>
    <name evidence="1" type="ORF">FX988_03639</name>
</gene>
<evidence type="ECO:0000313" key="2">
    <source>
        <dbReference type="Proteomes" id="UP000464524"/>
    </source>
</evidence>
<organism evidence="1 2">
    <name type="scientific">Paraglaciecola mesophila</name>
    <dbReference type="NCBI Taxonomy" id="197222"/>
    <lineage>
        <taxon>Bacteria</taxon>
        <taxon>Pseudomonadati</taxon>
        <taxon>Pseudomonadota</taxon>
        <taxon>Gammaproteobacteria</taxon>
        <taxon>Alteromonadales</taxon>
        <taxon>Alteromonadaceae</taxon>
        <taxon>Paraglaciecola</taxon>
    </lineage>
</organism>
<evidence type="ECO:0008006" key="3">
    <source>
        <dbReference type="Google" id="ProtNLM"/>
    </source>
</evidence>
<reference evidence="1 2" key="1">
    <citation type="submission" date="2019-12" db="EMBL/GenBank/DDBJ databases">
        <title>Genome sequencing and assembly of endphytes of Porphyra tenera.</title>
        <authorList>
            <person name="Park J.M."/>
            <person name="Shin R."/>
            <person name="Jo S.H."/>
        </authorList>
    </citation>
    <scope>NUCLEOTIDE SEQUENCE [LARGE SCALE GENOMIC DNA]</scope>
    <source>
        <strain evidence="1 2">GPM4</strain>
    </source>
</reference>
<dbReference type="Pfam" id="PF11101">
    <property type="entry name" value="DUF2884"/>
    <property type="match status" value="1"/>
</dbReference>
<evidence type="ECO:0000313" key="1">
    <source>
        <dbReference type="EMBL" id="QHJ13378.1"/>
    </source>
</evidence>
<dbReference type="RefSeq" id="WP_160181472.1">
    <property type="nucleotide sequence ID" value="NZ_CP047656.1"/>
</dbReference>
<dbReference type="OrthoDB" id="5760736at2"/>